<dbReference type="VEuPathDB" id="TriTrypDB:TCSYLVIO_007686"/>
<dbReference type="PANTHER" id="PTHR33129">
    <property type="entry name" value="PROTEIN KINASE DOMAIN-CONTAINING PROTEIN-RELATED"/>
    <property type="match status" value="1"/>
</dbReference>
<evidence type="ECO:0000259" key="2">
    <source>
        <dbReference type="Pfam" id="PF07999"/>
    </source>
</evidence>
<dbReference type="VEuPathDB" id="TriTrypDB:TcCL_Unassigned02448"/>
<dbReference type="VEuPathDB" id="TriTrypDB:TcG_11472"/>
<protein>
    <submittedName>
        <fullName evidence="5">Putative retrotransposon hot spot (RHS) protein</fullName>
    </submittedName>
</protein>
<dbReference type="VEuPathDB" id="TriTrypDB:ECC02_001526"/>
<evidence type="ECO:0000256" key="1">
    <source>
        <dbReference type="SAM" id="MobiDB-lite"/>
    </source>
</evidence>
<comment type="caution">
    <text evidence="5">The sequence shown here is derived from an EMBL/GenBank/DDBJ whole genome shotgun (WGS) entry which is preliminary data.</text>
</comment>
<dbReference type="InterPro" id="IPR006518">
    <property type="entry name" value="Trypano_RHS"/>
</dbReference>
<evidence type="ECO:0000259" key="4">
    <source>
        <dbReference type="Pfam" id="PF24466"/>
    </source>
</evidence>
<dbReference type="PANTHER" id="PTHR33129:SF3">
    <property type="entry name" value="HOT SPOT (RHS) PROTEIN, PUTATIVE-RELATED"/>
    <property type="match status" value="1"/>
</dbReference>
<feature type="domain" description="DUF7578" evidence="4">
    <location>
        <begin position="45"/>
        <end position="105"/>
    </location>
</feature>
<reference evidence="5 6" key="1">
    <citation type="journal article" date="2018" name="Microb. Genom.">
        <title>Expanding an expanded genome: long-read sequencing of Trypanosoma cruzi.</title>
        <authorList>
            <person name="Berna L."/>
            <person name="Rodriguez M."/>
            <person name="Chiribao M.L."/>
            <person name="Parodi-Talice A."/>
            <person name="Pita S."/>
            <person name="Rijo G."/>
            <person name="Alvarez-Valin F."/>
            <person name="Robello C."/>
        </authorList>
    </citation>
    <scope>NUCLEOTIDE SEQUENCE [LARGE SCALE GENOMIC DNA]</scope>
    <source>
        <strain evidence="5 6">Dm28c</strain>
    </source>
</reference>
<proteinExistence type="predicted"/>
<dbReference type="InterPro" id="IPR056000">
    <property type="entry name" value="DUF7578"/>
</dbReference>
<dbReference type="VEuPathDB" id="TriTrypDB:C3747_82g137"/>
<dbReference type="Proteomes" id="UP000246121">
    <property type="component" value="Unassembled WGS sequence"/>
</dbReference>
<feature type="domain" description="Retrotransposon hot spot protein N-terminal" evidence="3">
    <location>
        <begin position="171"/>
        <end position="284"/>
    </location>
</feature>
<name>A0A2V2V9F8_TRYCR</name>
<dbReference type="NCBIfam" id="TIGR01631">
    <property type="entry name" value="Trypano_RHS"/>
    <property type="match status" value="1"/>
</dbReference>
<feature type="domain" description="Retrotransposon hot spot protein,C-terminal" evidence="2">
    <location>
        <begin position="288"/>
        <end position="499"/>
    </location>
</feature>
<dbReference type="InterPro" id="IPR046836">
    <property type="entry name" value="RHS_C"/>
</dbReference>
<dbReference type="VEuPathDB" id="TriTrypDB:TCDM_13463"/>
<evidence type="ECO:0000313" key="6">
    <source>
        <dbReference type="Proteomes" id="UP000246121"/>
    </source>
</evidence>
<dbReference type="InterPro" id="IPR046835">
    <property type="entry name" value="RHS_N"/>
</dbReference>
<dbReference type="Pfam" id="PF24466">
    <property type="entry name" value="DUF7578"/>
    <property type="match status" value="1"/>
</dbReference>
<dbReference type="VEuPathDB" id="TriTrypDB:C4B63_33g170"/>
<evidence type="ECO:0000259" key="3">
    <source>
        <dbReference type="Pfam" id="PF20445"/>
    </source>
</evidence>
<gene>
    <name evidence="5" type="ORF">C4B63_33g170</name>
</gene>
<feature type="region of interest" description="Disordered" evidence="1">
    <location>
        <begin position="1"/>
        <end position="24"/>
    </location>
</feature>
<dbReference type="Pfam" id="PF20445">
    <property type="entry name" value="RHS_N"/>
    <property type="match status" value="1"/>
</dbReference>
<organism evidence="5 6">
    <name type="scientific">Trypanosoma cruzi</name>
    <dbReference type="NCBI Taxonomy" id="5693"/>
    <lineage>
        <taxon>Eukaryota</taxon>
        <taxon>Discoba</taxon>
        <taxon>Euglenozoa</taxon>
        <taxon>Kinetoplastea</taxon>
        <taxon>Metakinetoplastina</taxon>
        <taxon>Trypanosomatida</taxon>
        <taxon>Trypanosomatidae</taxon>
        <taxon>Trypanosoma</taxon>
        <taxon>Schizotrypanum</taxon>
    </lineage>
</organism>
<accession>A0A2V2V9F8</accession>
<evidence type="ECO:0000313" key="5">
    <source>
        <dbReference type="EMBL" id="PWU93137.1"/>
    </source>
</evidence>
<dbReference type="Pfam" id="PF07999">
    <property type="entry name" value="RHSP"/>
    <property type="match status" value="1"/>
</dbReference>
<dbReference type="VEuPathDB" id="TriTrypDB:TcCLB.506537.50"/>
<dbReference type="InterPro" id="IPR052980">
    <property type="entry name" value="Crinkler_effector"/>
</dbReference>
<dbReference type="AlphaFoldDB" id="A0A2V2V9F8"/>
<dbReference type="VEuPathDB" id="TriTrypDB:C3747_24g185"/>
<sequence>MARPVLEGGTDQLAATRRRMEEARQPQWTLDSRVEDVLLEATARSTNMKLNDFLWQNLGGRGVVDTNRSVLLKELLKDPTRYIRDAGVLNEIHASSHYKRIRNDLRNKMFFDEDVRKLEENGVNTLIGWLEAAAEVKEIVHGITKQFLNAFLEDVRNSMRMSAPRYLEGCYESVYNARWHHVVEVPGGEGTGLEVREGESPQPWTYKAVGRTLEKDDGVQQSGAPRPRLMVLTSDKAWPYSWNRKEDKSTRDCYVNCEVERVWQIVKDDLTEFFGTHGGTEFTPKRRLLIGTPGIGKSMAAGSYLLYQLLHYDAEQIQMVVYLIADRTFLFDKTSRTVSTYMGDSDNASFVRSLSDCGMKGYIIYNVAEPDDEPSDDLPPRGWGMVLVSPPLERNYKEWVKRRGATTIVMNCPGESDVKAMCVWMRRHQPVREQADYWKVVKSQMDEVGPIPRYIFDERKYDNWVQRCHKTVDEATSSVIAQYTDFGLCGSWDCKKVFTGLRGLSEYEMKRAVLNFFSMYRCLLTSEIKHYSSRRS</sequence>
<dbReference type="EMBL" id="PRFA01000033">
    <property type="protein sequence ID" value="PWU93137.1"/>
    <property type="molecule type" value="Genomic_DNA"/>
</dbReference>
<dbReference type="VEuPathDB" id="TriTrypDB:Tc_MARK_222"/>